<keyword evidence="5" id="KW-1185">Reference proteome</keyword>
<dbReference type="GO" id="GO:0042147">
    <property type="term" value="P:retrograde transport, endosome to Golgi"/>
    <property type="evidence" value="ECO:0007669"/>
    <property type="project" value="TreeGrafter"/>
</dbReference>
<dbReference type="PANTHER" id="PTHR21663">
    <property type="entry name" value="HYPOTHETICAL HEAT DOMAIN-CONTAINING"/>
    <property type="match status" value="1"/>
</dbReference>
<organism evidence="4 5">
    <name type="scientific">Pseudomicrostroma glucosiphilum</name>
    <dbReference type="NCBI Taxonomy" id="1684307"/>
    <lineage>
        <taxon>Eukaryota</taxon>
        <taxon>Fungi</taxon>
        <taxon>Dikarya</taxon>
        <taxon>Basidiomycota</taxon>
        <taxon>Ustilaginomycotina</taxon>
        <taxon>Exobasidiomycetes</taxon>
        <taxon>Microstromatales</taxon>
        <taxon>Microstromatales incertae sedis</taxon>
        <taxon>Pseudomicrostroma</taxon>
    </lineage>
</organism>
<evidence type="ECO:0000256" key="1">
    <source>
        <dbReference type="ARBA" id="ARBA00008304"/>
    </source>
</evidence>
<dbReference type="Proteomes" id="UP000245942">
    <property type="component" value="Unassembled WGS sequence"/>
</dbReference>
<feature type="region of interest" description="Disordered" evidence="2">
    <location>
        <begin position="2102"/>
        <end position="2140"/>
    </location>
</feature>
<dbReference type="InterPro" id="IPR016024">
    <property type="entry name" value="ARM-type_fold"/>
</dbReference>
<dbReference type="OrthoDB" id="192608at2759"/>
<dbReference type="InterPro" id="IPR040108">
    <property type="entry name" value="Laa1/Sip1/HEATR5"/>
</dbReference>
<name>A0A316TZM3_9BASI</name>
<dbReference type="STRING" id="1684307.A0A316TZM3"/>
<dbReference type="InterPro" id="IPR011989">
    <property type="entry name" value="ARM-like"/>
</dbReference>
<dbReference type="Pfam" id="PF20210">
    <property type="entry name" value="Laa1_Sip1_HTR5"/>
    <property type="match status" value="1"/>
</dbReference>
<feature type="compositionally biased region" description="Gly residues" evidence="2">
    <location>
        <begin position="2102"/>
        <end position="2114"/>
    </location>
</feature>
<protein>
    <submittedName>
        <fullName evidence="4">ARM repeat-containing protein</fullName>
    </submittedName>
</protein>
<proteinExistence type="inferred from homology"/>
<gene>
    <name evidence="4" type="ORF">BCV69DRAFT_68642</name>
</gene>
<dbReference type="Pfam" id="PF25808">
    <property type="entry name" value="TPR_LAA1_C"/>
    <property type="match status" value="1"/>
</dbReference>
<sequence>MSTSDSDAERQRRYADDLQLDEAKLTAAATSEQGEVFLLQWLAKVETALTKADVSTLLAQQRELEKTLLRIVSPSSSAAGESDGTSSPSPLPSSSSKGRTPAAQMPKPGRPARQLIARCLILLLQRAESRSLFETSHSLLRIAGEEPTKIKPNVAEKEAKVAALYILGEIFAVQGQNVMSLFLEITALTQKLFRSSASPVILRYHALTCLQKALLVGAKSLNDQPAKEIVKNLRLGLADKAGAIVRGCTECILSLADQTDYLASRSEIEAVISPAFKALETADYVTKRSLSRLCAGLLASTQAENSAPPPPTSAKRSAKKKKEGADGADSEEEEAAAQQAASAAAGGASRTLFSPAEVLDQIAQPFQRSSSSKRTRVALLDVYATLMTTLGITWTQANYALIARHLIDELPNHFRSTANRAEVLSLRTGIQLILRRIIGERMLGEPAQVLAVQEICESFIKRWPVVMPGQPAPPSKYTLVMALNEVAGLLSQLGTAPPQILDALYEPLLRCLGHPSHSVQISAAWCLRVLCTINPNQLPTTVAALIDTVKKDLVSLDTAGERGGAELTRRAVGHARGLAALVAIIPSRPLYTSFDVSSQVLTLAVELLKNCGNHSLPISGVEIQVAWTLLGALMSLGPNFVRSHLPQLLLLWRNALPKPTAKDTTPGPSTRSDAEWAFLLHVRENTLGCILAFLNHNSRSLLTLDTARRIVALLSNTLAFVDGFSSQHPHLAQEEIPGAERSSLTLLDREHMLRRRLFQCFSSLSTNTAMEPLQDALIPVALQAFAEPDRYVGTAAQAAIAASAGTFTTLWAMQDGYGFGVTSLQRDEETFIAEASGSERYRSTSATTRPDLLNRDSIEAQIDALQRRPVLGAAEHDPLVLFARYDENSRSQPPLPPPPATAMVDAALELFAILLPFQARDVQISAFETMLAYSRSSKLDRNPGRRAAIQINACVATLGALRVAMQGGIGIAGKRPAGFNNDRLTTALREVLKDALLHGDAVLRSVSSQTYGRLAAVAGSHAMSSQVQFLVDQVVSNRDPDARAGCALAFGAIYSEVGGLSAGPLTKTIVNVLMSLSSDPHPTVHYSALEALRYVIEAASLSYSAYVTSTLGMLVKLYMLDTHEPEGGSAGSVNLRAELPAHQAICRVISALIGVLGPDLQEPSKVTALIHALLREFSKEKDDGAVVEATKATQHFCLFAADQLDVEAYIGQLTDHLRSRKRPRKLAAIHGFYQLVQRQALLVSKVGGDALVADLFAQLDLEPSMDGVREVLLSWLRQTADLSPGSWIDLCQRIMSRVAKGPKPAATTAAAPPPGMLQDEEAAAIDLGDGGAGNDAAALQGSRWRTQLFALQCLHEVFAVVRRSGRLEHFAAPPPNLSPQQTRALMSSRVTDLIRMAFTASTAANAEIRLEGLVVLQDVIECFKLARDPDFEEALLLEQHQAPIAAALTPAFLADSTPEVLAAAVRVCAVFVGSGVVREVDRMGRILKQLVAALTSCMDPEMQSLGDVKDLSPNAAAMLKVAVFTAWSELEVASVTQEYLVQVVRPHLPSLAPYWIGSLREYAKIKIDPDSSAGGMGMDFMSGSAGAVVVNPSLDSQYAGLARDVLYPHYQQSWFKMLQAISVLMKQNDPIVAQAMDGEVVSATSPPPTPSAFRSEPTIFFFVLYGLAFESLASHVGSTSSNAIEAARQVRIMQAALDSMCCLANPVYAGTALLQEGQFAELCNLCYRIVMTESMKIQLKVVELIVALTTGYKERLLDGDGTPTSAVSPAGPSTLPSSAKLTQLLRIIVSVITRSRLQPGLADDKVVLVRAAFSAYFTVADTFGPTLQEDLMSIALYLYSDMLRDEHVEVDLVSPTLSTLKDICERSTATMRPSSDVVPRALHGFLSSALNAMDETRGRAGQIVINKTKNCLMTTTIVLTSLSASVKLSQAALEHACYHITSKMAAVHTSDEEQQQVAMTAAQCGRSLLLSSGKGSPALQYCVGQLLPSMVEYAANVGSQGKLTTASLGVTAEAFKAFEGLCSVLPDSHRGRLLTVLLPTLILSLDPNAQPAVPPLHTLAVQTLLSLASHHPVAFKEATGRIGGAERETLETSIRNAVEAARGGGAGRAGGGSAADGPPRSAGASGSGTPGASIALKSFG</sequence>
<dbReference type="GO" id="GO:0030139">
    <property type="term" value="C:endocytic vesicle"/>
    <property type="evidence" value="ECO:0007669"/>
    <property type="project" value="TreeGrafter"/>
</dbReference>
<feature type="compositionally biased region" description="Low complexity" evidence="2">
    <location>
        <begin position="2115"/>
        <end position="2124"/>
    </location>
</feature>
<feature type="compositionally biased region" description="Acidic residues" evidence="2">
    <location>
        <begin position="326"/>
        <end position="335"/>
    </location>
</feature>
<dbReference type="PANTHER" id="PTHR21663:SF0">
    <property type="entry name" value="HEAT REPEAT-CONTAINING PROTEIN 5B"/>
    <property type="match status" value="1"/>
</dbReference>
<dbReference type="EMBL" id="KZ819335">
    <property type="protein sequence ID" value="PWN18626.1"/>
    <property type="molecule type" value="Genomic_DNA"/>
</dbReference>
<feature type="compositionally biased region" description="Polar residues" evidence="2">
    <location>
        <begin position="75"/>
        <end position="85"/>
    </location>
</feature>
<accession>A0A316TZM3</accession>
<dbReference type="InterPro" id="IPR057981">
    <property type="entry name" value="TPR_LAA1-like_C"/>
</dbReference>
<dbReference type="GO" id="GO:0005794">
    <property type="term" value="C:Golgi apparatus"/>
    <property type="evidence" value="ECO:0007669"/>
    <property type="project" value="TreeGrafter"/>
</dbReference>
<evidence type="ECO:0000313" key="5">
    <source>
        <dbReference type="Proteomes" id="UP000245942"/>
    </source>
</evidence>
<comment type="similarity">
    <text evidence="1">Belongs to the HEATR5 family.</text>
</comment>
<evidence type="ECO:0000256" key="2">
    <source>
        <dbReference type="SAM" id="MobiDB-lite"/>
    </source>
</evidence>
<dbReference type="Gene3D" id="1.25.10.10">
    <property type="entry name" value="Leucine-rich Repeat Variant"/>
    <property type="match status" value="2"/>
</dbReference>
<evidence type="ECO:0000259" key="3">
    <source>
        <dbReference type="Pfam" id="PF25808"/>
    </source>
</evidence>
<dbReference type="SUPFAM" id="SSF48371">
    <property type="entry name" value="ARM repeat"/>
    <property type="match status" value="2"/>
</dbReference>
<dbReference type="GO" id="GO:0005829">
    <property type="term" value="C:cytosol"/>
    <property type="evidence" value="ECO:0007669"/>
    <property type="project" value="GOC"/>
</dbReference>
<feature type="compositionally biased region" description="Low complexity" evidence="2">
    <location>
        <begin position="86"/>
        <end position="96"/>
    </location>
</feature>
<dbReference type="GO" id="GO:0008104">
    <property type="term" value="P:intracellular protein localization"/>
    <property type="evidence" value="ECO:0007669"/>
    <property type="project" value="TreeGrafter"/>
</dbReference>
<dbReference type="GO" id="GO:0006897">
    <property type="term" value="P:endocytosis"/>
    <property type="evidence" value="ECO:0007669"/>
    <property type="project" value="TreeGrafter"/>
</dbReference>
<dbReference type="GeneID" id="37017180"/>
<feature type="region of interest" description="Disordered" evidence="2">
    <location>
        <begin position="75"/>
        <end position="110"/>
    </location>
</feature>
<dbReference type="GO" id="GO:0016020">
    <property type="term" value="C:membrane"/>
    <property type="evidence" value="ECO:0007669"/>
    <property type="project" value="TreeGrafter"/>
</dbReference>
<feature type="region of interest" description="Disordered" evidence="2">
    <location>
        <begin position="301"/>
        <end position="341"/>
    </location>
</feature>
<reference evidence="4 5" key="1">
    <citation type="journal article" date="2018" name="Mol. Biol. Evol.">
        <title>Broad Genomic Sampling Reveals a Smut Pathogenic Ancestry of the Fungal Clade Ustilaginomycotina.</title>
        <authorList>
            <person name="Kijpornyongpan T."/>
            <person name="Mondo S.J."/>
            <person name="Barry K."/>
            <person name="Sandor L."/>
            <person name="Lee J."/>
            <person name="Lipzen A."/>
            <person name="Pangilinan J."/>
            <person name="LaButti K."/>
            <person name="Hainaut M."/>
            <person name="Henrissat B."/>
            <person name="Grigoriev I.V."/>
            <person name="Spatafora J.W."/>
            <person name="Aime M.C."/>
        </authorList>
    </citation>
    <scope>NUCLEOTIDE SEQUENCE [LARGE SCALE GENOMIC DNA]</scope>
    <source>
        <strain evidence="4 5">MCA 4718</strain>
    </source>
</reference>
<feature type="domain" description="LAA1-like C-terminal TPR repeats" evidence="3">
    <location>
        <begin position="1955"/>
        <end position="2103"/>
    </location>
</feature>
<evidence type="ECO:0000313" key="4">
    <source>
        <dbReference type="EMBL" id="PWN18626.1"/>
    </source>
</evidence>
<dbReference type="InterPro" id="IPR046837">
    <property type="entry name" value="Laa1/Sip1/HEATR5-like_HEAT"/>
</dbReference>
<dbReference type="RefSeq" id="XP_025345786.1">
    <property type="nucleotide sequence ID" value="XM_025495446.1"/>
</dbReference>